<dbReference type="InParanoid" id="A7E583"/>
<gene>
    <name evidence="1" type="ORF">SS1G_00457</name>
</gene>
<sequence length="47" mass="5091">MALLMSPTLFLRNVEKNIRILKGGKTAAKDPSRSSSIGVNGVKKLCF</sequence>
<dbReference type="AlphaFoldDB" id="A7E583"/>
<dbReference type="KEGG" id="ssl:SS1G_00457"/>
<reference evidence="2" key="1">
    <citation type="journal article" date="2011" name="PLoS Genet.">
        <title>Genomic analysis of the necrotrophic fungal pathogens Sclerotinia sclerotiorum and Botrytis cinerea.</title>
        <authorList>
            <person name="Amselem J."/>
            <person name="Cuomo C.A."/>
            <person name="van Kan J.A."/>
            <person name="Viaud M."/>
            <person name="Benito E.P."/>
            <person name="Couloux A."/>
            <person name="Coutinho P.M."/>
            <person name="de Vries R.P."/>
            <person name="Dyer P.S."/>
            <person name="Fillinger S."/>
            <person name="Fournier E."/>
            <person name="Gout L."/>
            <person name="Hahn M."/>
            <person name="Kohn L."/>
            <person name="Lapalu N."/>
            <person name="Plummer K.M."/>
            <person name="Pradier J.M."/>
            <person name="Quevillon E."/>
            <person name="Sharon A."/>
            <person name="Simon A."/>
            <person name="ten Have A."/>
            <person name="Tudzynski B."/>
            <person name="Tudzynski P."/>
            <person name="Wincker P."/>
            <person name="Andrew M."/>
            <person name="Anthouard V."/>
            <person name="Beever R.E."/>
            <person name="Beffa R."/>
            <person name="Benoit I."/>
            <person name="Bouzid O."/>
            <person name="Brault B."/>
            <person name="Chen Z."/>
            <person name="Choquer M."/>
            <person name="Collemare J."/>
            <person name="Cotton P."/>
            <person name="Danchin E.G."/>
            <person name="Da Silva C."/>
            <person name="Gautier A."/>
            <person name="Giraud C."/>
            <person name="Giraud T."/>
            <person name="Gonzalez C."/>
            <person name="Grossetete S."/>
            <person name="Guldener U."/>
            <person name="Henrissat B."/>
            <person name="Howlett B.J."/>
            <person name="Kodira C."/>
            <person name="Kretschmer M."/>
            <person name="Lappartient A."/>
            <person name="Leroch M."/>
            <person name="Levis C."/>
            <person name="Mauceli E."/>
            <person name="Neuveglise C."/>
            <person name="Oeser B."/>
            <person name="Pearson M."/>
            <person name="Poulain J."/>
            <person name="Poussereau N."/>
            <person name="Quesneville H."/>
            <person name="Rascle C."/>
            <person name="Schumacher J."/>
            <person name="Segurens B."/>
            <person name="Sexton A."/>
            <person name="Silva E."/>
            <person name="Sirven C."/>
            <person name="Soanes D.M."/>
            <person name="Talbot N.J."/>
            <person name="Templeton M."/>
            <person name="Yandava C."/>
            <person name="Yarden O."/>
            <person name="Zeng Q."/>
            <person name="Rollins J.A."/>
            <person name="Lebrun M.H."/>
            <person name="Dickman M."/>
        </authorList>
    </citation>
    <scope>NUCLEOTIDE SEQUENCE [LARGE SCALE GENOMIC DNA]</scope>
    <source>
        <strain evidence="2">ATCC 18683 / 1980 / Ss-1</strain>
    </source>
</reference>
<accession>A7E583</accession>
<dbReference type="RefSeq" id="XP_001598369.1">
    <property type="nucleotide sequence ID" value="XM_001598319.1"/>
</dbReference>
<dbReference type="GeneID" id="5494231"/>
<dbReference type="HOGENOM" id="CLU_3175650_0_0_1"/>
<dbReference type="EMBL" id="CH476621">
    <property type="protein sequence ID" value="EDN91055.1"/>
    <property type="molecule type" value="Genomic_DNA"/>
</dbReference>
<evidence type="ECO:0000313" key="1">
    <source>
        <dbReference type="EMBL" id="EDN91055.1"/>
    </source>
</evidence>
<keyword evidence="2" id="KW-1185">Reference proteome</keyword>
<evidence type="ECO:0000313" key="2">
    <source>
        <dbReference type="Proteomes" id="UP000001312"/>
    </source>
</evidence>
<organism evidence="1 2">
    <name type="scientific">Sclerotinia sclerotiorum (strain ATCC 18683 / 1980 / Ss-1)</name>
    <name type="common">White mold</name>
    <name type="synonym">Whetzelinia sclerotiorum</name>
    <dbReference type="NCBI Taxonomy" id="665079"/>
    <lineage>
        <taxon>Eukaryota</taxon>
        <taxon>Fungi</taxon>
        <taxon>Dikarya</taxon>
        <taxon>Ascomycota</taxon>
        <taxon>Pezizomycotina</taxon>
        <taxon>Leotiomycetes</taxon>
        <taxon>Helotiales</taxon>
        <taxon>Sclerotiniaceae</taxon>
        <taxon>Sclerotinia</taxon>
    </lineage>
</organism>
<name>A7E583_SCLS1</name>
<protein>
    <submittedName>
        <fullName evidence="1">Uncharacterized protein</fullName>
    </submittedName>
</protein>
<proteinExistence type="predicted"/>
<dbReference type="Proteomes" id="UP000001312">
    <property type="component" value="Unassembled WGS sequence"/>
</dbReference>